<sequence length="1150" mass="125737">MNPLSMWTSFRSTVQAYSGIAGSRFIGIIWICAICGVIWIFGPRLSLGGTAPLAEARPRLILMALVVVIYLLWMVVSRLRRRRAAKTLDDAVTETAEDRAAAETQAEITELRSRLKDALKTMRRITRRRFGSAYEYPWYLMMGAPGAGKTTLLTNSGLKFPLGDAMHAEPVQGVGGTRNCNWWFTDRAILIDTAGRYTTQDTGQQRDAKGFLGFLKMLRRSRRQQPINGVVLTLSLTDVLTQSPEDRLREVRAIRQRLSEIEETLGARVPVYLVLTKADKLTGFPRFFDSLGAQARGQVWGITFPLEEAQTAGALPGIFSREFQALLARLNAMLVERLQQETDIDQRGRIFRFPAQVSALHDALREVVEELASGSDRVAEPLIRGVYFASATQDEPLTPPRSASGIPIPASAMNRSYFVDRLFSDVILKEAALVSRDTQVERRQRVATGLGYGLAACLTLFLIGAWGSGYSFNRTALASVDTRLTDYANLARNIPVRDVADTDFLRVLPALNLLAQSPAAFEDADSALPLHRAGFGMDRSARISKEHAQAYSNALGAYLLPRYMVALQNQLREEDLTEAQAFEALKHYLSLGGLGPTDPDGLLAHAETVFAGLYPGTGRAPTREALITHLAAMLERGTLPVLQIDETLVAQTRARIETLSPARRVLDLMAARQIARALPNWSVQRAIGPAARTIFDASATPIDGLLTRRGYISVVLPQIMAMAETASQEGWVRGPGGRITDTPSEIAAQAIELYWADYMVAWRGAISAITIREVSSLAEAAELVSQVNSPAKPLSRLAASIAQEADLASLPADVSSAALPFDPQTAPDPFGPLRRAMAETGETEEDQPLAALTPILDQVYQELTRLDTRDPVAAQMLASETALSDASQALVAEGRQLSRPVDTWVVSLAARVSDAAVGQARVAADALWKAKGVDVCRAAVEDRYPFSRAARIDVTMTDFTRVFGPDGLFDSFFDANLAGFVDTSRDVWTWRGGLGLDDADSSALRQFQRADAIQRAFFPNGATAPRIDLDIDLLSLGAGANVVVIDMGNMRTTHRRDLSDNKVLAWPNDGSAQARILLLPQDRRTALVTTGPWAPFRLFDQGDPRPVADNQFDVSFVVDDRKVDLRVTSGSVLNPFRLPALAAFRCPTGF</sequence>
<dbReference type="RefSeq" id="WP_159978123.1">
    <property type="nucleotide sequence ID" value="NZ_BLIV01000005.1"/>
</dbReference>
<dbReference type="InterPro" id="IPR053156">
    <property type="entry name" value="T6SS_TssM-like"/>
</dbReference>
<feature type="transmembrane region" description="Helical" evidence="2">
    <location>
        <begin position="21"/>
        <end position="40"/>
    </location>
</feature>
<keyword evidence="2" id="KW-0472">Membrane</keyword>
<dbReference type="NCBIfam" id="TIGR03348">
    <property type="entry name" value="VI_IcmF"/>
    <property type="match status" value="1"/>
</dbReference>
<dbReference type="PANTHER" id="PTHR36153:SF1">
    <property type="entry name" value="TYPE VI SECRETION SYSTEM COMPONENT TSSM1"/>
    <property type="match status" value="1"/>
</dbReference>
<dbReference type="OrthoDB" id="9758229at2"/>
<proteinExistence type="predicted"/>
<evidence type="ECO:0000259" key="5">
    <source>
        <dbReference type="Pfam" id="PF14331"/>
    </source>
</evidence>
<keyword evidence="7" id="KW-1185">Reference proteome</keyword>
<dbReference type="CDD" id="cd00882">
    <property type="entry name" value="Ras_like_GTPase"/>
    <property type="match status" value="1"/>
</dbReference>
<feature type="domain" description="Type VI secretion system IcmF C-terminal" evidence="3">
    <location>
        <begin position="1030"/>
        <end position="1130"/>
    </location>
</feature>
<dbReference type="InterPro" id="IPR025743">
    <property type="entry name" value="TssM1_N"/>
</dbReference>
<feature type="domain" description="IcmF-related" evidence="4">
    <location>
        <begin position="508"/>
        <end position="804"/>
    </location>
</feature>
<feature type="transmembrane region" description="Helical" evidence="2">
    <location>
        <begin position="60"/>
        <end position="76"/>
    </location>
</feature>
<feature type="transmembrane region" description="Helical" evidence="2">
    <location>
        <begin position="446"/>
        <end position="467"/>
    </location>
</feature>
<dbReference type="AlphaFoldDB" id="A0A640VRR8"/>
<evidence type="ECO:0000313" key="6">
    <source>
        <dbReference type="EMBL" id="GFE50903.1"/>
    </source>
</evidence>
<dbReference type="Pfam" id="PF14331">
    <property type="entry name" value="IcmF-related_N"/>
    <property type="match status" value="1"/>
</dbReference>
<dbReference type="InterPro" id="IPR027417">
    <property type="entry name" value="P-loop_NTPase"/>
</dbReference>
<evidence type="ECO:0000256" key="2">
    <source>
        <dbReference type="SAM" id="Phobius"/>
    </source>
</evidence>
<organism evidence="6 7">
    <name type="scientific">Roseobacter cerasinus</name>
    <dbReference type="NCBI Taxonomy" id="2602289"/>
    <lineage>
        <taxon>Bacteria</taxon>
        <taxon>Pseudomonadati</taxon>
        <taxon>Pseudomonadota</taxon>
        <taxon>Alphaproteobacteria</taxon>
        <taxon>Rhodobacterales</taxon>
        <taxon>Roseobacteraceae</taxon>
        <taxon>Roseobacter</taxon>
    </lineage>
</organism>
<evidence type="ECO:0000256" key="1">
    <source>
        <dbReference type="SAM" id="Coils"/>
    </source>
</evidence>
<evidence type="ECO:0000259" key="3">
    <source>
        <dbReference type="Pfam" id="PF06744"/>
    </source>
</evidence>
<dbReference type="InterPro" id="IPR009612">
    <property type="entry name" value="IcmF-rel"/>
</dbReference>
<accession>A0A640VRR8</accession>
<keyword evidence="2" id="KW-0812">Transmembrane</keyword>
<evidence type="ECO:0000259" key="4">
    <source>
        <dbReference type="Pfam" id="PF06761"/>
    </source>
</evidence>
<evidence type="ECO:0000313" key="7">
    <source>
        <dbReference type="Proteomes" id="UP000436522"/>
    </source>
</evidence>
<comment type="caution">
    <text evidence="6">The sequence shown here is derived from an EMBL/GenBank/DDBJ whole genome shotgun (WGS) entry which is preliminary data.</text>
</comment>
<reference evidence="6 7" key="1">
    <citation type="submission" date="2019-12" db="EMBL/GenBank/DDBJ databases">
        <title>Roseobacter cerasinus sp. nov., isolated from seawater around aquaculture.</title>
        <authorList>
            <person name="Muramatsu S."/>
            <person name="Takabe Y."/>
            <person name="Mori K."/>
            <person name="Takaichi S."/>
            <person name="Hanada S."/>
        </authorList>
    </citation>
    <scope>NUCLEOTIDE SEQUENCE [LARGE SCALE GENOMIC DNA]</scope>
    <source>
        <strain evidence="6 7">AI77</strain>
    </source>
</reference>
<gene>
    <name evidence="6" type="primary">impL</name>
    <name evidence="6" type="ORF">So717_26560</name>
</gene>
<dbReference type="EMBL" id="BLIV01000005">
    <property type="protein sequence ID" value="GFE50903.1"/>
    <property type="molecule type" value="Genomic_DNA"/>
</dbReference>
<dbReference type="Pfam" id="PF06761">
    <property type="entry name" value="IcmF-related"/>
    <property type="match status" value="1"/>
</dbReference>
<feature type="coiled-coil region" evidence="1">
    <location>
        <begin position="101"/>
        <end position="128"/>
    </location>
</feature>
<dbReference type="Proteomes" id="UP000436522">
    <property type="component" value="Unassembled WGS sequence"/>
</dbReference>
<dbReference type="InterPro" id="IPR017731">
    <property type="entry name" value="TssM1-like"/>
</dbReference>
<protein>
    <submittedName>
        <fullName evidence="6">Type VI secretion protein IcmF</fullName>
    </submittedName>
</protein>
<feature type="domain" description="Type VI secretion system component TssM1 N-terminal" evidence="5">
    <location>
        <begin position="204"/>
        <end position="454"/>
    </location>
</feature>
<name>A0A640VRR8_9RHOB</name>
<keyword evidence="2" id="KW-1133">Transmembrane helix</keyword>
<dbReference type="PANTHER" id="PTHR36153">
    <property type="entry name" value="INNER MEMBRANE PROTEIN-RELATED"/>
    <property type="match status" value="1"/>
</dbReference>
<dbReference type="Pfam" id="PF06744">
    <property type="entry name" value="IcmF_C"/>
    <property type="match status" value="1"/>
</dbReference>
<dbReference type="InterPro" id="IPR010623">
    <property type="entry name" value="IcmF_C"/>
</dbReference>
<keyword evidence="1" id="KW-0175">Coiled coil</keyword>
<dbReference type="Gene3D" id="3.40.50.300">
    <property type="entry name" value="P-loop containing nucleotide triphosphate hydrolases"/>
    <property type="match status" value="1"/>
</dbReference>
<dbReference type="SUPFAM" id="SSF52540">
    <property type="entry name" value="P-loop containing nucleoside triphosphate hydrolases"/>
    <property type="match status" value="1"/>
</dbReference>